<evidence type="ECO:0000313" key="3">
    <source>
        <dbReference type="Proteomes" id="UP000198402"/>
    </source>
</evidence>
<reference evidence="2 3" key="1">
    <citation type="submission" date="2015-11" db="EMBL/GenBank/DDBJ databases">
        <title>Draft genome sequences of new species of the genus Lactobacillus isolated from orchardgrass silage.</title>
        <authorList>
            <person name="Tohno M."/>
            <person name="Tanizawa Y."/>
            <person name="Arita M."/>
        </authorList>
    </citation>
    <scope>NUCLEOTIDE SEQUENCE [LARGE SCALE GENOMIC DNA]</scope>
    <source>
        <strain evidence="2 3">IWT126</strain>
    </source>
</reference>
<dbReference type="OrthoDB" id="2292771at2"/>
<keyword evidence="1" id="KW-1133">Transmembrane helix</keyword>
<accession>A0A1Z5IHL7</accession>
<protein>
    <submittedName>
        <fullName evidence="2">Uncharacterized protein</fullName>
    </submittedName>
</protein>
<feature type="transmembrane region" description="Helical" evidence="1">
    <location>
        <begin position="140"/>
        <end position="160"/>
    </location>
</feature>
<evidence type="ECO:0000256" key="1">
    <source>
        <dbReference type="SAM" id="Phobius"/>
    </source>
</evidence>
<keyword evidence="1" id="KW-0812">Transmembrane</keyword>
<proteinExistence type="predicted"/>
<sequence length="162" mass="18244">MLSNVRYSTQVHTDVFQGLITLDKQATRHFLATCSQLVCLVVLLASTLGMVSVQPLSSMNYTAVSLQAVWAAPAERLFMFLILGSFGISWIFWLRDLKYQTLAAKYDQLYQEHLAMIKASAPLTELNAHYRYLMALANHFTLTSNVILLAYAAAIIIYHLQP</sequence>
<keyword evidence="1" id="KW-0472">Membrane</keyword>
<keyword evidence="3" id="KW-1185">Reference proteome</keyword>
<organism evidence="2 3">
    <name type="scientific">Secundilactobacillus silagei JCM 19001</name>
    <dbReference type="NCBI Taxonomy" id="1302250"/>
    <lineage>
        <taxon>Bacteria</taxon>
        <taxon>Bacillati</taxon>
        <taxon>Bacillota</taxon>
        <taxon>Bacilli</taxon>
        <taxon>Lactobacillales</taxon>
        <taxon>Lactobacillaceae</taxon>
        <taxon>Secundilactobacillus</taxon>
    </lineage>
</organism>
<dbReference type="EMBL" id="BCMG01000005">
    <property type="protein sequence ID" value="GAX01265.1"/>
    <property type="molecule type" value="Genomic_DNA"/>
</dbReference>
<dbReference type="Proteomes" id="UP000198402">
    <property type="component" value="Unassembled WGS sequence"/>
</dbReference>
<dbReference type="RefSeq" id="WP_089136660.1">
    <property type="nucleotide sequence ID" value="NZ_BCMG01000005.1"/>
</dbReference>
<evidence type="ECO:0000313" key="2">
    <source>
        <dbReference type="EMBL" id="GAX01265.1"/>
    </source>
</evidence>
<name>A0A1Z5IHL7_9LACO</name>
<feature type="transmembrane region" description="Helical" evidence="1">
    <location>
        <begin position="77"/>
        <end position="94"/>
    </location>
</feature>
<feature type="transmembrane region" description="Helical" evidence="1">
    <location>
        <begin position="37"/>
        <end position="57"/>
    </location>
</feature>
<comment type="caution">
    <text evidence="2">The sequence shown here is derived from an EMBL/GenBank/DDBJ whole genome shotgun (WGS) entry which is preliminary data.</text>
</comment>
<dbReference type="AlphaFoldDB" id="A0A1Z5IHL7"/>
<dbReference type="STRING" id="1302250.GCA_001313225_01650"/>
<gene>
    <name evidence="2" type="ORF">IWT126_01291</name>
</gene>